<accession>A0A2S9KIS3</accession>
<dbReference type="PANTHER" id="PTHR23077:SF171">
    <property type="entry name" value="NUCLEAR VALOSIN-CONTAINING PROTEIN-LIKE"/>
    <property type="match status" value="1"/>
</dbReference>
<sequence length="807" mass="88623">MAKRSTSPAQTWVAAPACPPAPAAPELLPQEPKAGPALSPGQGRLLLPAGLEQAPTLDLMCSQFVLALAARLGPRFNLRSELVPLLGLTGRHLVWPLGVLQRLRAFLLRRCGDDDGLWQGQSRLDDRAWLDRFGIWLGPYEEGTLFFHLDDYAREAPKDIRVLLASAGAWLGRHLDGQQSLLDRNIAALGELLQLNPAERALLRYGTLARYQRELRALLLEFKVGNAHEAYAAIAEVAGAAPAQLAEALRAGSRLERIGLLENLLPEHNITDLADLMKVSERLPPVLLREYRDRHELMAVFTRPAPRSGLALADFDFVREDAALLCALLRAAVAQQQAGVNVLLYGPPGTGKTELARVVAQAAGLELFEVECADREGHALSGRDRYRSLQIAQVFLQGTARSALLFDEVEDVFPAPDSTASRRGEGSATAPGAGGKAWLNQLLEHNPVPTLWVTNRIEQIDPAVRRRFAYHLELGSPPPGAREQLVRKALEGVPSSAELVARLTGRSGLTPAQIGTAVRFARLVAGDSAAQPEPAEAAVPRWDALIERQLRQADQALGRRQGAASRPNPLGYGLEWLNTESRHELPRIIEALRARGHGSLCLHGVPGSGKTALAEQLAQALGRPLMVRQASDLLGKFVGETEQAMAAMFAEAEAEQALLLLDEADSFLLDRRAAQRHHELSEVNEMLQGMERFRGVFVCTTNLLERIDAAALRRFSFKILFKPLRPEQRLALFAREALGAVDAPLEPAWRTRLLRLDQLCLGDYAAVSRQLEILQESLDPEGWLEQLEAEHRLKPEVRERRSMGFTG</sequence>
<evidence type="ECO:0000256" key="1">
    <source>
        <dbReference type="ARBA" id="ARBA00022741"/>
    </source>
</evidence>
<evidence type="ECO:0000313" key="5">
    <source>
        <dbReference type="Proteomes" id="UP000238326"/>
    </source>
</evidence>
<dbReference type="AlphaFoldDB" id="A0A2S9KIS3"/>
<name>A0A2S9KIS3_9BURK</name>
<organism evidence="4 5">
    <name type="scientific">Malikia spinosa</name>
    <dbReference type="NCBI Taxonomy" id="86180"/>
    <lineage>
        <taxon>Bacteria</taxon>
        <taxon>Pseudomonadati</taxon>
        <taxon>Pseudomonadota</taxon>
        <taxon>Betaproteobacteria</taxon>
        <taxon>Burkholderiales</taxon>
        <taxon>Comamonadaceae</taxon>
        <taxon>Malikia</taxon>
    </lineage>
</organism>
<evidence type="ECO:0000256" key="2">
    <source>
        <dbReference type="ARBA" id="ARBA00022840"/>
    </source>
</evidence>
<keyword evidence="5" id="KW-1185">Reference proteome</keyword>
<dbReference type="SUPFAM" id="SSF52540">
    <property type="entry name" value="P-loop containing nucleoside triphosphate hydrolases"/>
    <property type="match status" value="2"/>
</dbReference>
<dbReference type="Gene3D" id="3.40.50.300">
    <property type="entry name" value="P-loop containing nucleotide triphosphate hydrolases"/>
    <property type="match status" value="2"/>
</dbReference>
<dbReference type="GO" id="GO:0005524">
    <property type="term" value="F:ATP binding"/>
    <property type="evidence" value="ECO:0007669"/>
    <property type="project" value="UniProtKB-KW"/>
</dbReference>
<dbReference type="RefSeq" id="WP_105728119.1">
    <property type="nucleotide sequence ID" value="NZ_PVLR01000005.1"/>
</dbReference>
<dbReference type="PANTHER" id="PTHR23077">
    <property type="entry name" value="AAA-FAMILY ATPASE"/>
    <property type="match status" value="1"/>
</dbReference>
<comment type="caution">
    <text evidence="4">The sequence shown here is derived from an EMBL/GenBank/DDBJ whole genome shotgun (WGS) entry which is preliminary data.</text>
</comment>
<dbReference type="CDD" id="cd19481">
    <property type="entry name" value="RecA-like_protease"/>
    <property type="match status" value="1"/>
</dbReference>
<proteinExistence type="predicted"/>
<reference evidence="4 5" key="1">
    <citation type="submission" date="2018-03" db="EMBL/GenBank/DDBJ databases">
        <title>Comparative genomics illustrates the genes involved in a hyperalkaliphilic mechanisms of Serpentinomonas isolated from highly-alkaline calcium-rich serpentinized springs.</title>
        <authorList>
            <person name="Suzuki S."/>
            <person name="Ishii S."/>
            <person name="Walworth N."/>
            <person name="Bird L."/>
            <person name="Kuenen J.G."/>
            <person name="Nealson K.H."/>
        </authorList>
    </citation>
    <scope>NUCLEOTIDE SEQUENCE [LARGE SCALE GENOMIC DNA]</scope>
    <source>
        <strain evidence="4 5">83</strain>
    </source>
</reference>
<keyword evidence="2" id="KW-0067">ATP-binding</keyword>
<feature type="domain" description="AAA+ ATPase" evidence="3">
    <location>
        <begin position="596"/>
        <end position="725"/>
    </location>
</feature>
<dbReference type="InterPro" id="IPR003593">
    <property type="entry name" value="AAA+_ATPase"/>
</dbReference>
<dbReference type="GO" id="GO:0016887">
    <property type="term" value="F:ATP hydrolysis activity"/>
    <property type="evidence" value="ECO:0007669"/>
    <property type="project" value="InterPro"/>
</dbReference>
<dbReference type="OrthoDB" id="9802352at2"/>
<keyword evidence="1" id="KW-0547">Nucleotide-binding</keyword>
<dbReference type="InterPro" id="IPR003959">
    <property type="entry name" value="ATPase_AAA_core"/>
</dbReference>
<dbReference type="EMBL" id="PVLR01000005">
    <property type="protein sequence ID" value="PRD70339.1"/>
    <property type="molecule type" value="Genomic_DNA"/>
</dbReference>
<evidence type="ECO:0000313" key="4">
    <source>
        <dbReference type="EMBL" id="PRD70339.1"/>
    </source>
</evidence>
<protein>
    <submittedName>
        <fullName evidence="4">ATPase</fullName>
    </submittedName>
</protein>
<gene>
    <name evidence="4" type="ORF">C6P61_01320</name>
</gene>
<dbReference type="SMART" id="SM00382">
    <property type="entry name" value="AAA"/>
    <property type="match status" value="2"/>
</dbReference>
<dbReference type="Pfam" id="PF00004">
    <property type="entry name" value="AAA"/>
    <property type="match status" value="2"/>
</dbReference>
<evidence type="ECO:0000259" key="3">
    <source>
        <dbReference type="SMART" id="SM00382"/>
    </source>
</evidence>
<dbReference type="InterPro" id="IPR027417">
    <property type="entry name" value="P-loop_NTPase"/>
</dbReference>
<dbReference type="InterPro" id="IPR050168">
    <property type="entry name" value="AAA_ATPase_domain"/>
</dbReference>
<feature type="domain" description="AAA+ ATPase" evidence="3">
    <location>
        <begin position="338"/>
        <end position="478"/>
    </location>
</feature>
<dbReference type="Proteomes" id="UP000238326">
    <property type="component" value="Unassembled WGS sequence"/>
</dbReference>